<gene>
    <name evidence="1" type="ORF">GH975_03520</name>
</gene>
<dbReference type="AlphaFoldDB" id="A0A5Q2QCE5"/>
<protein>
    <submittedName>
        <fullName evidence="1">Uncharacterized protein</fullName>
    </submittedName>
</protein>
<name>A0A5Q2QCE5_9GAMM</name>
<reference evidence="1 2" key="1">
    <citation type="submission" date="2019-11" db="EMBL/GenBank/DDBJ databases">
        <authorList>
            <person name="Khan S.A."/>
            <person name="Jeon C.O."/>
            <person name="Chun B.H."/>
        </authorList>
    </citation>
    <scope>NUCLEOTIDE SEQUENCE [LARGE SCALE GENOMIC DNA]</scope>
    <source>
        <strain evidence="1 2">IMCC 1097</strain>
    </source>
</reference>
<sequence>MSIIGRPGQQQPDHGGDFGVVVMIWSPGYDSIMAWEHRRSGIWSASWIEETCLRLLGGHVKQHFSLHRFGFVGYARLSGSAAETTLTEFGEKFGQLWREKQQSVALPDWSGIVITCPYQRAAEQVVDLEQRLLTLAEQGALPTTPSQLHHYGVDEFCQEFSVPPAAWWPHRQAVPE</sequence>
<dbReference type="KEGG" id="llp:GH975_03520"/>
<accession>A0A5Q2QCE5</accession>
<dbReference type="EMBL" id="CP045871">
    <property type="protein sequence ID" value="QGG79686.1"/>
    <property type="molecule type" value="Genomic_DNA"/>
</dbReference>
<evidence type="ECO:0000313" key="1">
    <source>
        <dbReference type="EMBL" id="QGG79686.1"/>
    </source>
</evidence>
<evidence type="ECO:0000313" key="2">
    <source>
        <dbReference type="Proteomes" id="UP000388235"/>
    </source>
</evidence>
<keyword evidence="2" id="KW-1185">Reference proteome</keyword>
<dbReference type="RefSeq" id="WP_153713190.1">
    <property type="nucleotide sequence ID" value="NZ_CP045871.1"/>
</dbReference>
<dbReference type="Proteomes" id="UP000388235">
    <property type="component" value="Chromosome"/>
</dbReference>
<proteinExistence type="predicted"/>
<organism evidence="1 2">
    <name type="scientific">Litorivicinus lipolyticus</name>
    <dbReference type="NCBI Taxonomy" id="418701"/>
    <lineage>
        <taxon>Bacteria</taxon>
        <taxon>Pseudomonadati</taxon>
        <taxon>Pseudomonadota</taxon>
        <taxon>Gammaproteobacteria</taxon>
        <taxon>Oceanospirillales</taxon>
        <taxon>Litorivicinaceae</taxon>
        <taxon>Litorivicinus</taxon>
    </lineage>
</organism>